<organism evidence="1 2">
    <name type="scientific">Micromonospora haikouensis</name>
    <dbReference type="NCBI Taxonomy" id="686309"/>
    <lineage>
        <taxon>Bacteria</taxon>
        <taxon>Bacillati</taxon>
        <taxon>Actinomycetota</taxon>
        <taxon>Actinomycetes</taxon>
        <taxon>Micromonosporales</taxon>
        <taxon>Micromonosporaceae</taxon>
        <taxon>Micromonospora</taxon>
    </lineage>
</organism>
<sequence length="33" mass="3540">GLDPDPMGAYARSGYFEKIRAERVGGRQAGWGA</sequence>
<reference evidence="1 2" key="1">
    <citation type="submission" date="2016-06" db="EMBL/GenBank/DDBJ databases">
        <authorList>
            <person name="Kjaerup R.B."/>
            <person name="Dalgaard T.S."/>
            <person name="Juul-Madsen H.R."/>
        </authorList>
    </citation>
    <scope>NUCLEOTIDE SEQUENCE [LARGE SCALE GENOMIC DNA]</scope>
    <source>
        <strain evidence="1 2">DSM 45626</strain>
    </source>
</reference>
<dbReference type="EMBL" id="FMCW01000054">
    <property type="protein sequence ID" value="SCF21633.1"/>
    <property type="molecule type" value="Genomic_DNA"/>
</dbReference>
<gene>
    <name evidence="1" type="ORF">GA0070558_15426</name>
</gene>
<proteinExistence type="predicted"/>
<evidence type="ECO:0000313" key="1">
    <source>
        <dbReference type="EMBL" id="SCF21633.1"/>
    </source>
</evidence>
<dbReference type="Proteomes" id="UP000199375">
    <property type="component" value="Unassembled WGS sequence"/>
</dbReference>
<name>A0A1C4YLK3_9ACTN</name>
<accession>A0A1C4YLK3</accession>
<dbReference type="AlphaFoldDB" id="A0A1C4YLK3"/>
<evidence type="ECO:0000313" key="2">
    <source>
        <dbReference type="Proteomes" id="UP000199375"/>
    </source>
</evidence>
<feature type="non-terminal residue" evidence="1">
    <location>
        <position position="1"/>
    </location>
</feature>
<protein>
    <submittedName>
        <fullName evidence="1">Uncharacterized protein</fullName>
    </submittedName>
</protein>